<sequence length="371" mass="42162">MLDRRELKEIASMEGGYFVSLYLNVDPMFNPKGDYMVHFKNMMKNTMDSLDKAVYKVVKDDLEKIEKYVTSNKRIFKKGLALISSTATSFWKEYNMNVPVKNELIIDKTPYTKPLMDILDNYQRFAVLLVDKESARIFIVHLGEIVEYGEVHTPDIPGKHKKGGWFALSQNHYERHIDYHIGMHLKDVVEKVDAFISGEYIGRLVIGGSEEAVSMVKGMLHKTVLDKVIGTVRIEMFAKNDEVLRKVEPVISAYEKKKEEETVERLISKAMKSENAVLGLDNVINALQEQRVMKLVFVKDYKANGYNCSACGYMSVQKIDSCPFCKGKMEAVDYMVDLAGEKAIQQSALIEVVSESKKLMDAGGIGAFLRF</sequence>
<dbReference type="PANTHER" id="PTHR10113">
    <property type="entry name" value="PEPTIDE CHAIN RELEASE FACTOR SUBUNIT 1"/>
    <property type="match status" value="1"/>
</dbReference>
<protein>
    <recommendedName>
        <fullName evidence="2">eRF1 domain-containing protein</fullName>
    </recommendedName>
</protein>
<name>A0A5J4LA38_9ZZZZ</name>
<evidence type="ECO:0000313" key="1">
    <source>
        <dbReference type="EMBL" id="GER94416.1"/>
    </source>
</evidence>
<dbReference type="AlphaFoldDB" id="A0A5J4LA38"/>
<dbReference type="Gene3D" id="3.30.1330.30">
    <property type="match status" value="1"/>
</dbReference>
<gene>
    <name evidence="1" type="ORF">A45J_2177</name>
</gene>
<evidence type="ECO:0008006" key="2">
    <source>
        <dbReference type="Google" id="ProtNLM"/>
    </source>
</evidence>
<dbReference type="SUPFAM" id="SSF55315">
    <property type="entry name" value="L30e-like"/>
    <property type="match status" value="1"/>
</dbReference>
<accession>A0A5J4LA38</accession>
<dbReference type="Gene3D" id="3.30.420.60">
    <property type="entry name" value="eRF1 domain 2"/>
    <property type="match status" value="1"/>
</dbReference>
<dbReference type="Pfam" id="PF18854">
    <property type="entry name" value="baeRF_family10"/>
    <property type="match status" value="1"/>
</dbReference>
<comment type="caution">
    <text evidence="1">The sequence shown here is derived from an EMBL/GenBank/DDBJ whole genome shotgun (WGS) entry which is preliminary data.</text>
</comment>
<dbReference type="EMBL" id="BLAB01000001">
    <property type="protein sequence ID" value="GER94416.1"/>
    <property type="molecule type" value="Genomic_DNA"/>
</dbReference>
<dbReference type="InterPro" id="IPR042226">
    <property type="entry name" value="eFR1_2_sf"/>
</dbReference>
<dbReference type="InterPro" id="IPR004403">
    <property type="entry name" value="Peptide_chain-rel_eRF1/aRF1"/>
</dbReference>
<dbReference type="GO" id="GO:0003747">
    <property type="term" value="F:translation release factor activity"/>
    <property type="evidence" value="ECO:0007669"/>
    <property type="project" value="InterPro"/>
</dbReference>
<organism evidence="1">
    <name type="scientific">hot springs metagenome</name>
    <dbReference type="NCBI Taxonomy" id="433727"/>
    <lineage>
        <taxon>unclassified sequences</taxon>
        <taxon>metagenomes</taxon>
        <taxon>ecological metagenomes</taxon>
    </lineage>
</organism>
<dbReference type="InterPro" id="IPR029064">
    <property type="entry name" value="Ribosomal_eL30-like_sf"/>
</dbReference>
<dbReference type="InterPro" id="IPR041202">
    <property type="entry name" value="BaeRF_family10"/>
</dbReference>
<proteinExistence type="predicted"/>
<reference evidence="1" key="1">
    <citation type="submission" date="2019-10" db="EMBL/GenBank/DDBJ databases">
        <title>Metagenomic sequencing of thiosulfate-disproportionating enrichment culture.</title>
        <authorList>
            <person name="Umezawa K."/>
            <person name="Kojima H."/>
            <person name="Fukui M."/>
        </authorList>
    </citation>
    <scope>NUCLEOTIDE SEQUENCE</scope>
    <source>
        <strain evidence="1">45J</strain>
    </source>
</reference>
<dbReference type="SUPFAM" id="SSF53137">
    <property type="entry name" value="Translational machinery components"/>
    <property type="match status" value="1"/>
</dbReference>